<feature type="region of interest" description="Disordered" evidence="1">
    <location>
        <begin position="52"/>
        <end position="75"/>
    </location>
</feature>
<evidence type="ECO:0000313" key="4">
    <source>
        <dbReference type="Proteomes" id="UP000602510"/>
    </source>
</evidence>
<dbReference type="Proteomes" id="UP000704712">
    <property type="component" value="Unassembled WGS sequence"/>
</dbReference>
<reference evidence="2" key="1">
    <citation type="submission" date="2020-04" db="EMBL/GenBank/DDBJ databases">
        <title>Hybrid Assembly of Korean Phytophthora infestans isolates.</title>
        <authorList>
            <person name="Prokchorchik M."/>
            <person name="Lee Y."/>
            <person name="Seo J."/>
            <person name="Cho J.-H."/>
            <person name="Park Y.-E."/>
            <person name="Jang D.-C."/>
            <person name="Im J.-S."/>
            <person name="Choi J.-G."/>
            <person name="Park H.-J."/>
            <person name="Lee G.-B."/>
            <person name="Lee Y.-G."/>
            <person name="Hong S.-Y."/>
            <person name="Cho K."/>
            <person name="Sohn K.H."/>
        </authorList>
    </citation>
    <scope>NUCLEOTIDE SEQUENCE</scope>
    <source>
        <strain evidence="2">KR_1_A1</strain>
        <strain evidence="3">KR_2_A2</strain>
    </source>
</reference>
<dbReference type="EMBL" id="JAACNO010001382">
    <property type="protein sequence ID" value="KAF4141190.1"/>
    <property type="molecule type" value="Genomic_DNA"/>
</dbReference>
<protein>
    <submittedName>
        <fullName evidence="2">Uncharacterized protein</fullName>
    </submittedName>
</protein>
<accession>A0A833T6R6</accession>
<comment type="caution">
    <text evidence="2">The sequence shown here is derived from an EMBL/GenBank/DDBJ whole genome shotgun (WGS) entry which is preliminary data.</text>
</comment>
<dbReference type="AlphaFoldDB" id="A0A833T6R6"/>
<gene>
    <name evidence="2" type="ORF">GN244_ATG09557</name>
    <name evidence="3" type="ORF">GN958_ATG09621</name>
</gene>
<evidence type="ECO:0000256" key="1">
    <source>
        <dbReference type="SAM" id="MobiDB-lite"/>
    </source>
</evidence>
<sequence>MYAGVGKGNSDYSGVSEIERGGGCTNAIGGLGSRNAKNRNGLAVVEGCETANAAPSGQIGSEPGNGTGPPTRLTR</sequence>
<name>A0A833T6R6_PHYIN</name>
<proteinExistence type="predicted"/>
<organism evidence="2 4">
    <name type="scientific">Phytophthora infestans</name>
    <name type="common">Potato late blight agent</name>
    <name type="synonym">Botrytis infestans</name>
    <dbReference type="NCBI Taxonomy" id="4787"/>
    <lineage>
        <taxon>Eukaryota</taxon>
        <taxon>Sar</taxon>
        <taxon>Stramenopiles</taxon>
        <taxon>Oomycota</taxon>
        <taxon>Peronosporomycetes</taxon>
        <taxon>Peronosporales</taxon>
        <taxon>Peronosporaceae</taxon>
        <taxon>Phytophthora</taxon>
    </lineage>
</organism>
<evidence type="ECO:0000313" key="2">
    <source>
        <dbReference type="EMBL" id="KAF4038320.1"/>
    </source>
</evidence>
<dbReference type="EMBL" id="WSZM01000200">
    <property type="protein sequence ID" value="KAF4038320.1"/>
    <property type="molecule type" value="Genomic_DNA"/>
</dbReference>
<keyword evidence="4" id="KW-1185">Reference proteome</keyword>
<dbReference type="Proteomes" id="UP000602510">
    <property type="component" value="Unassembled WGS sequence"/>
</dbReference>
<evidence type="ECO:0000313" key="3">
    <source>
        <dbReference type="EMBL" id="KAF4141190.1"/>
    </source>
</evidence>